<keyword evidence="2" id="KW-1185">Reference proteome</keyword>
<comment type="caution">
    <text evidence="1">The sequence shown here is derived from an EMBL/GenBank/DDBJ whole genome shotgun (WGS) entry which is preliminary data.</text>
</comment>
<accession>A0A016SUB4</accession>
<dbReference type="AlphaFoldDB" id="A0A016SUB4"/>
<reference evidence="2" key="1">
    <citation type="journal article" date="2015" name="Nat. Genet.">
        <title>The genome and transcriptome of the zoonotic hookworm Ancylostoma ceylanicum identify infection-specific gene families.</title>
        <authorList>
            <person name="Schwarz E.M."/>
            <person name="Hu Y."/>
            <person name="Antoshechkin I."/>
            <person name="Miller M.M."/>
            <person name="Sternberg P.W."/>
            <person name="Aroian R.V."/>
        </authorList>
    </citation>
    <scope>NUCLEOTIDE SEQUENCE</scope>
    <source>
        <strain evidence="2">HY135</strain>
    </source>
</reference>
<evidence type="ECO:0000313" key="2">
    <source>
        <dbReference type="Proteomes" id="UP000024635"/>
    </source>
</evidence>
<dbReference type="EMBL" id="JARK01001513">
    <property type="protein sequence ID" value="EYB93972.1"/>
    <property type="molecule type" value="Genomic_DNA"/>
</dbReference>
<proteinExistence type="predicted"/>
<name>A0A016SUB4_9BILA</name>
<sequence length="107" mass="12044">MTSLLLLDRRPKVTYCSMCYCNHAPSMMYFVCAPLFGYGLQCALKPPLQEKKHGSRTVDEQLDSESSLKTSFRLLLGEEENEAYSPAKQIICSWIGYSTYGYGSAHS</sequence>
<evidence type="ECO:0000313" key="1">
    <source>
        <dbReference type="EMBL" id="EYB93972.1"/>
    </source>
</evidence>
<gene>
    <name evidence="1" type="primary">Acey_s0177.g609</name>
    <name evidence="1" type="ORF">Y032_0177g609</name>
</gene>
<protein>
    <submittedName>
        <fullName evidence="1">Uncharacterized protein</fullName>
    </submittedName>
</protein>
<dbReference type="Proteomes" id="UP000024635">
    <property type="component" value="Unassembled WGS sequence"/>
</dbReference>
<organism evidence="1 2">
    <name type="scientific">Ancylostoma ceylanicum</name>
    <dbReference type="NCBI Taxonomy" id="53326"/>
    <lineage>
        <taxon>Eukaryota</taxon>
        <taxon>Metazoa</taxon>
        <taxon>Ecdysozoa</taxon>
        <taxon>Nematoda</taxon>
        <taxon>Chromadorea</taxon>
        <taxon>Rhabditida</taxon>
        <taxon>Rhabditina</taxon>
        <taxon>Rhabditomorpha</taxon>
        <taxon>Strongyloidea</taxon>
        <taxon>Ancylostomatidae</taxon>
        <taxon>Ancylostomatinae</taxon>
        <taxon>Ancylostoma</taxon>
    </lineage>
</organism>